<evidence type="ECO:0000313" key="1">
    <source>
        <dbReference type="EMBL" id="MCJ2376929.1"/>
    </source>
</evidence>
<name>A0A9X2AVJ4_9VIBR</name>
<accession>A0A9X2AVJ4</accession>
<reference evidence="1" key="1">
    <citation type="submission" date="2021-11" db="EMBL/GenBank/DDBJ databases">
        <title>Vibrio ZSDE26 sp. nov. and Vibrio ZSDZ34 sp. nov., isolated from coastal seawater in Qingdao.</title>
        <authorList>
            <person name="Zhang P."/>
        </authorList>
    </citation>
    <scope>NUCLEOTIDE SEQUENCE</scope>
    <source>
        <strain evidence="1">ZSDZ34</strain>
    </source>
</reference>
<dbReference type="AlphaFoldDB" id="A0A9X2AVJ4"/>
<organism evidence="1 2">
    <name type="scientific">Vibrio gelatinilyticus</name>
    <dbReference type="NCBI Taxonomy" id="2893468"/>
    <lineage>
        <taxon>Bacteria</taxon>
        <taxon>Pseudomonadati</taxon>
        <taxon>Pseudomonadota</taxon>
        <taxon>Gammaproteobacteria</taxon>
        <taxon>Vibrionales</taxon>
        <taxon>Vibrionaceae</taxon>
        <taxon>Vibrio</taxon>
    </lineage>
</organism>
<keyword evidence="2" id="KW-1185">Reference proteome</keyword>
<evidence type="ECO:0000313" key="2">
    <source>
        <dbReference type="Proteomes" id="UP001139488"/>
    </source>
</evidence>
<dbReference type="EMBL" id="JAJNNZ010000005">
    <property type="protein sequence ID" value="MCJ2376929.1"/>
    <property type="molecule type" value="Genomic_DNA"/>
</dbReference>
<dbReference type="RefSeq" id="WP_244356848.1">
    <property type="nucleotide sequence ID" value="NZ_JAJNNZ010000005.1"/>
</dbReference>
<gene>
    <name evidence="1" type="ORF">LNL84_08785</name>
</gene>
<dbReference type="Proteomes" id="UP001139488">
    <property type="component" value="Unassembled WGS sequence"/>
</dbReference>
<comment type="caution">
    <text evidence="1">The sequence shown here is derived from an EMBL/GenBank/DDBJ whole genome shotgun (WGS) entry which is preliminary data.</text>
</comment>
<sequence length="194" mass="22341">MSQMTTQQERALAIFKSNIHLPHGGFHKLIVELCKEFQLPFPKVRAAVKNGQKVIESNIRSNDDLIDESTLSQQHWLSIINAELSELAKDNKPVIETLQSSDIYQRFTVALAQPLLSESDREQHYALLCDVYEFQVYKPLTSMLHTTTLFWEISNDLDLVNEQILPKFSDYPQHVLAIEHILALKQQLMDKPLV</sequence>
<proteinExistence type="predicted"/>
<protein>
    <submittedName>
        <fullName evidence="1">Uncharacterized protein</fullName>
    </submittedName>
</protein>